<name>A0A0P4XNC4_9CRUS</name>
<feature type="transmembrane region" description="Helical" evidence="1">
    <location>
        <begin position="44"/>
        <end position="61"/>
    </location>
</feature>
<keyword evidence="1" id="KW-0812">Transmembrane</keyword>
<reference evidence="2" key="1">
    <citation type="submission" date="2015-10" db="EMBL/GenBank/DDBJ databases">
        <title>Daphnia magna gene sets from two clonal populations assembled and annotated with EvidentialGene.</title>
        <authorList>
            <person name="Gilbert D."/>
            <person name="Podicheti R."/>
            <person name="Orsini L."/>
            <person name="Colbourne J."/>
            <person name="Pfrender M."/>
        </authorList>
    </citation>
    <scope>NUCLEOTIDE SEQUENCE</scope>
</reference>
<reference evidence="2" key="2">
    <citation type="submission" date="2015-10" db="EMBL/GenBank/DDBJ databases">
        <authorList>
            <person name="Gilbert D.G."/>
        </authorList>
    </citation>
    <scope>NUCLEOTIDE SEQUENCE</scope>
</reference>
<feature type="transmembrane region" description="Helical" evidence="1">
    <location>
        <begin position="12"/>
        <end position="32"/>
    </location>
</feature>
<dbReference type="EMBL" id="GDIP01238895">
    <property type="protein sequence ID" value="JAI84506.1"/>
    <property type="molecule type" value="Transcribed_RNA"/>
</dbReference>
<dbReference type="AlphaFoldDB" id="A0A0P4XNC4"/>
<sequence length="122" mass="14107">MVQGGLHLLYSLYVYVSGFALPPVLFCLLSRLRSSPPVHFPHSFSLDPLFFFYFFTSIFVMDELSLRWPLLTISFLHTCCPHTHTQNTNGPLFPRHESKLPLRLVMAVNDRRPKDLANTHFS</sequence>
<dbReference type="EMBL" id="GDIP01230137">
    <property type="protein sequence ID" value="JAI93264.1"/>
    <property type="molecule type" value="Transcribed_RNA"/>
</dbReference>
<keyword evidence="1" id="KW-0472">Membrane</keyword>
<proteinExistence type="predicted"/>
<protein>
    <submittedName>
        <fullName evidence="2">Uncharacterized protein</fullName>
    </submittedName>
</protein>
<organism evidence="2">
    <name type="scientific">Daphnia magna</name>
    <dbReference type="NCBI Taxonomy" id="35525"/>
    <lineage>
        <taxon>Eukaryota</taxon>
        <taxon>Metazoa</taxon>
        <taxon>Ecdysozoa</taxon>
        <taxon>Arthropoda</taxon>
        <taxon>Crustacea</taxon>
        <taxon>Branchiopoda</taxon>
        <taxon>Diplostraca</taxon>
        <taxon>Cladocera</taxon>
        <taxon>Anomopoda</taxon>
        <taxon>Daphniidae</taxon>
        <taxon>Daphnia</taxon>
    </lineage>
</organism>
<keyword evidence="1" id="KW-1133">Transmembrane helix</keyword>
<accession>A0A0P4XNC4</accession>
<evidence type="ECO:0000256" key="1">
    <source>
        <dbReference type="SAM" id="Phobius"/>
    </source>
</evidence>
<evidence type="ECO:0000313" key="2">
    <source>
        <dbReference type="EMBL" id="JAI84506.1"/>
    </source>
</evidence>